<accession>A0ABN8ZCD2</accession>
<dbReference type="EMBL" id="OX459966">
    <property type="protein sequence ID" value="CAI9171384.1"/>
    <property type="molecule type" value="Genomic_DNA"/>
</dbReference>
<gene>
    <name evidence="2" type="ORF">MRATA1EN1_LOCUS20346</name>
</gene>
<evidence type="ECO:0000313" key="2">
    <source>
        <dbReference type="EMBL" id="CAI9171384.1"/>
    </source>
</evidence>
<dbReference type="Proteomes" id="UP001176941">
    <property type="component" value="Chromosome 30"/>
</dbReference>
<name>A0ABN8ZCD2_RANTA</name>
<protein>
    <submittedName>
        <fullName evidence="2">Uncharacterized protein</fullName>
    </submittedName>
</protein>
<feature type="region of interest" description="Disordered" evidence="1">
    <location>
        <begin position="1"/>
        <end position="23"/>
    </location>
</feature>
<reference evidence="2" key="1">
    <citation type="submission" date="2023-04" db="EMBL/GenBank/DDBJ databases">
        <authorList>
            <consortium name="ELIXIR-Norway"/>
        </authorList>
    </citation>
    <scope>NUCLEOTIDE SEQUENCE [LARGE SCALE GENOMIC DNA]</scope>
</reference>
<evidence type="ECO:0000256" key="1">
    <source>
        <dbReference type="SAM" id="MobiDB-lite"/>
    </source>
</evidence>
<keyword evidence="3" id="KW-1185">Reference proteome</keyword>
<organism evidence="2 3">
    <name type="scientific">Rangifer tarandus platyrhynchus</name>
    <name type="common">Svalbard reindeer</name>
    <dbReference type="NCBI Taxonomy" id="3082113"/>
    <lineage>
        <taxon>Eukaryota</taxon>
        <taxon>Metazoa</taxon>
        <taxon>Chordata</taxon>
        <taxon>Craniata</taxon>
        <taxon>Vertebrata</taxon>
        <taxon>Euteleostomi</taxon>
        <taxon>Mammalia</taxon>
        <taxon>Eutheria</taxon>
        <taxon>Laurasiatheria</taxon>
        <taxon>Artiodactyla</taxon>
        <taxon>Ruminantia</taxon>
        <taxon>Pecora</taxon>
        <taxon>Cervidae</taxon>
        <taxon>Odocoileinae</taxon>
        <taxon>Rangifer</taxon>
    </lineage>
</organism>
<evidence type="ECO:0000313" key="3">
    <source>
        <dbReference type="Proteomes" id="UP001176941"/>
    </source>
</evidence>
<feature type="compositionally biased region" description="Basic and acidic residues" evidence="1">
    <location>
        <begin position="1"/>
        <end position="19"/>
    </location>
</feature>
<sequence length="118" mass="12824">MRGLDQERPRPLEESRDWPHGVPAALVRGGPRAWAGQGPGQAKTDLELLLPAAETSQRPSSLKNWLVWQGPRPGPRGSSGELLGLTAGTPALSFIYLNSSWMLGMSSCNRKPLPHQFS</sequence>
<proteinExistence type="predicted"/>